<organism evidence="1 2">
    <name type="scientific">Enterocloster bolteae (strain ATCC BAA-613 / DSM 15670 / CCUG 46953 / JCM 12243 / WAL 16351)</name>
    <name type="common">Clostridium bolteae</name>
    <dbReference type="NCBI Taxonomy" id="411902"/>
    <lineage>
        <taxon>Bacteria</taxon>
        <taxon>Bacillati</taxon>
        <taxon>Bacillota</taxon>
        <taxon>Clostridia</taxon>
        <taxon>Lachnospirales</taxon>
        <taxon>Lachnospiraceae</taxon>
        <taxon>Enterocloster</taxon>
    </lineage>
</organism>
<proteinExistence type="predicted"/>
<evidence type="ECO:0000313" key="2">
    <source>
        <dbReference type="Proteomes" id="UP000005396"/>
    </source>
</evidence>
<dbReference type="Proteomes" id="UP000005396">
    <property type="component" value="Unassembled WGS sequence"/>
</dbReference>
<reference evidence="1 2" key="1">
    <citation type="submission" date="2007-08" db="EMBL/GenBank/DDBJ databases">
        <authorList>
            <person name="Fulton L."/>
            <person name="Clifton S."/>
            <person name="Fulton B."/>
            <person name="Xu J."/>
            <person name="Minx P."/>
            <person name="Pepin K.H."/>
            <person name="Johnson M."/>
            <person name="Thiruvilangam P."/>
            <person name="Bhonagiri V."/>
            <person name="Nash W.E."/>
            <person name="Mardis E.R."/>
            <person name="Wilson R.K."/>
        </authorList>
    </citation>
    <scope>NUCLEOTIDE SEQUENCE [LARGE SCALE GENOMIC DNA]</scope>
    <source>
        <strain evidence="2">ATCC BAA-613 / DSM 15670 / CCUG 46953 / JCM 12243 / WAL 16351</strain>
    </source>
</reference>
<dbReference type="InterPro" id="IPR050900">
    <property type="entry name" value="Transposase_IS3/IS150/IS904"/>
</dbReference>
<evidence type="ECO:0000313" key="1">
    <source>
        <dbReference type="EMBL" id="EDP15919.1"/>
    </source>
</evidence>
<protein>
    <recommendedName>
        <fullName evidence="3">IS3 family transposase</fullName>
    </recommendedName>
</protein>
<dbReference type="PaxDb" id="411902-CLOBOL_04090"/>
<dbReference type="HOGENOM" id="CLU_027402_21_12_9"/>
<dbReference type="eggNOG" id="COG2801">
    <property type="taxonomic scope" value="Bacteria"/>
</dbReference>
<reference evidence="1 2" key="2">
    <citation type="submission" date="2007-09" db="EMBL/GenBank/DDBJ databases">
        <title>Draft genome sequence of Clostridium bolteae (ATCC BAA-613).</title>
        <authorList>
            <person name="Sudarsanam P."/>
            <person name="Ley R."/>
            <person name="Guruge J."/>
            <person name="Turnbaugh P.J."/>
            <person name="Mahowald M."/>
            <person name="Liep D."/>
            <person name="Gordon J."/>
        </authorList>
    </citation>
    <scope>NUCLEOTIDE SEQUENCE [LARGE SCALE GENOMIC DNA]</scope>
    <source>
        <strain evidence="2">ATCC BAA-613 / DSM 15670 / CCUG 46953 / JCM 12243 / WAL 16351</strain>
    </source>
</reference>
<name>A8RUQ6_ENTBW</name>
<sequence>MILHIYADYDKRIGAYKITYILGRDYGIFISVGRVYRLMHSMQLPPISTIKPKSISRPKELSGCYANHLHQAFHQKAPNLVWTSDFTYLKAGGKWYYLCIIMDLFLEKLSLGIYHPDPMQIW</sequence>
<dbReference type="PANTHER" id="PTHR46889">
    <property type="entry name" value="TRANSPOSASE INSF FOR INSERTION SEQUENCE IS3B-RELATED"/>
    <property type="match status" value="1"/>
</dbReference>
<dbReference type="AlphaFoldDB" id="A8RUQ6"/>
<accession>A8RUQ6</accession>
<gene>
    <name evidence="1" type="ORF">CLOBOL_04090</name>
</gene>
<dbReference type="PANTHER" id="PTHR46889:SF4">
    <property type="entry name" value="TRANSPOSASE INSO FOR INSERTION SEQUENCE ELEMENT IS911B-RELATED"/>
    <property type="match status" value="1"/>
</dbReference>
<dbReference type="EMBL" id="ABCC02000033">
    <property type="protein sequence ID" value="EDP15919.1"/>
    <property type="molecule type" value="Genomic_DNA"/>
</dbReference>
<evidence type="ECO:0008006" key="3">
    <source>
        <dbReference type="Google" id="ProtNLM"/>
    </source>
</evidence>
<comment type="caution">
    <text evidence="1">The sequence shown here is derived from an EMBL/GenBank/DDBJ whole genome shotgun (WGS) entry which is preliminary data.</text>
</comment>